<proteinExistence type="predicted"/>
<accession>A0A5B0MYM8</accession>
<dbReference type="EMBL" id="VDEP01000440">
    <property type="protein sequence ID" value="KAA1081957.1"/>
    <property type="molecule type" value="Genomic_DNA"/>
</dbReference>
<evidence type="ECO:0000313" key="3">
    <source>
        <dbReference type="Proteomes" id="UP000325313"/>
    </source>
</evidence>
<protein>
    <submittedName>
        <fullName evidence="2">Uncharacterized protein</fullName>
    </submittedName>
</protein>
<dbReference type="AlphaFoldDB" id="A0A5B0MYM8"/>
<gene>
    <name evidence="2" type="ORF">PGTUg99_030589</name>
</gene>
<evidence type="ECO:0000256" key="1">
    <source>
        <dbReference type="SAM" id="MobiDB-lite"/>
    </source>
</evidence>
<sequence length="52" mass="5627">MYSPDRPRPQTRHASRGTAPPLGSSSSLQPVPKIHRIVFESPGGKTEMGDVL</sequence>
<name>A0A5B0MYM8_PUCGR</name>
<feature type="region of interest" description="Disordered" evidence="1">
    <location>
        <begin position="1"/>
        <end position="52"/>
    </location>
</feature>
<reference evidence="2 3" key="1">
    <citation type="submission" date="2019-05" db="EMBL/GenBank/DDBJ databases">
        <title>Emergence of the Ug99 lineage of the wheat stem rust pathogen through somatic hybridization.</title>
        <authorList>
            <person name="Li F."/>
            <person name="Upadhyaya N.M."/>
            <person name="Sperschneider J."/>
            <person name="Matny O."/>
            <person name="Nguyen-Phuc H."/>
            <person name="Mago R."/>
            <person name="Raley C."/>
            <person name="Miller M.E."/>
            <person name="Silverstein K.A.T."/>
            <person name="Henningsen E."/>
            <person name="Hirsch C.D."/>
            <person name="Visser B."/>
            <person name="Pretorius Z.A."/>
            <person name="Steffenson B.J."/>
            <person name="Schwessinger B."/>
            <person name="Dodds P.N."/>
            <person name="Figueroa M."/>
        </authorList>
    </citation>
    <scope>NUCLEOTIDE SEQUENCE [LARGE SCALE GENOMIC DNA]</scope>
    <source>
        <strain evidence="2 3">Ug99</strain>
    </source>
</reference>
<evidence type="ECO:0000313" key="2">
    <source>
        <dbReference type="EMBL" id="KAA1081957.1"/>
    </source>
</evidence>
<organism evidence="2 3">
    <name type="scientific">Puccinia graminis f. sp. tritici</name>
    <dbReference type="NCBI Taxonomy" id="56615"/>
    <lineage>
        <taxon>Eukaryota</taxon>
        <taxon>Fungi</taxon>
        <taxon>Dikarya</taxon>
        <taxon>Basidiomycota</taxon>
        <taxon>Pucciniomycotina</taxon>
        <taxon>Pucciniomycetes</taxon>
        <taxon>Pucciniales</taxon>
        <taxon>Pucciniaceae</taxon>
        <taxon>Puccinia</taxon>
    </lineage>
</organism>
<comment type="caution">
    <text evidence="2">The sequence shown here is derived from an EMBL/GenBank/DDBJ whole genome shotgun (WGS) entry which is preliminary data.</text>
</comment>
<dbReference type="Proteomes" id="UP000325313">
    <property type="component" value="Unassembled WGS sequence"/>
</dbReference>